<dbReference type="Pfam" id="PF04265">
    <property type="entry name" value="TPK_B1_binding"/>
    <property type="match status" value="1"/>
</dbReference>
<reference evidence="7" key="1">
    <citation type="submission" date="2020-08" db="EMBL/GenBank/DDBJ databases">
        <title>Genome public.</title>
        <authorList>
            <person name="Liu C."/>
            <person name="Sun Q."/>
        </authorList>
    </citation>
    <scope>NUCLEOTIDE SEQUENCE</scope>
    <source>
        <strain evidence="7">NSJ-50</strain>
    </source>
</reference>
<keyword evidence="4" id="KW-0067">ATP-binding</keyword>
<dbReference type="SUPFAM" id="SSF63999">
    <property type="entry name" value="Thiamin pyrophosphokinase, catalytic domain"/>
    <property type="match status" value="1"/>
</dbReference>
<dbReference type="InterPro" id="IPR006282">
    <property type="entry name" value="Thi_PPkinase"/>
</dbReference>
<dbReference type="GO" id="GO:0004788">
    <property type="term" value="F:thiamine diphosphokinase activity"/>
    <property type="evidence" value="ECO:0007669"/>
    <property type="project" value="UniProtKB-UniRule"/>
</dbReference>
<evidence type="ECO:0000313" key="7">
    <source>
        <dbReference type="EMBL" id="MBC8595660.1"/>
    </source>
</evidence>
<evidence type="ECO:0000256" key="1">
    <source>
        <dbReference type="ARBA" id="ARBA00022679"/>
    </source>
</evidence>
<keyword evidence="8" id="KW-1185">Reference proteome</keyword>
<dbReference type="Pfam" id="PF04263">
    <property type="entry name" value="TPK_catalytic"/>
    <property type="match status" value="1"/>
</dbReference>
<dbReference type="Proteomes" id="UP000647416">
    <property type="component" value="Unassembled WGS sequence"/>
</dbReference>
<dbReference type="RefSeq" id="WP_262431319.1">
    <property type="nucleotide sequence ID" value="NZ_JACRTE010000002.1"/>
</dbReference>
<dbReference type="GO" id="GO:0005524">
    <property type="term" value="F:ATP binding"/>
    <property type="evidence" value="ECO:0007669"/>
    <property type="project" value="UniProtKB-KW"/>
</dbReference>
<evidence type="ECO:0000256" key="5">
    <source>
        <dbReference type="NCBIfam" id="TIGR01378"/>
    </source>
</evidence>
<evidence type="ECO:0000256" key="4">
    <source>
        <dbReference type="ARBA" id="ARBA00022840"/>
    </source>
</evidence>
<dbReference type="InterPro" id="IPR007373">
    <property type="entry name" value="Thiamin_PyroPKinase_B1-bd"/>
</dbReference>
<dbReference type="GO" id="GO:0030975">
    <property type="term" value="F:thiamine binding"/>
    <property type="evidence" value="ECO:0007669"/>
    <property type="project" value="InterPro"/>
</dbReference>
<proteinExistence type="predicted"/>
<dbReference type="GO" id="GO:0006772">
    <property type="term" value="P:thiamine metabolic process"/>
    <property type="evidence" value="ECO:0007669"/>
    <property type="project" value="UniProtKB-UniRule"/>
</dbReference>
<dbReference type="InterPro" id="IPR053149">
    <property type="entry name" value="TPK"/>
</dbReference>
<evidence type="ECO:0000256" key="3">
    <source>
        <dbReference type="ARBA" id="ARBA00022777"/>
    </source>
</evidence>
<dbReference type="GO" id="GO:0009229">
    <property type="term" value="P:thiamine diphosphate biosynthetic process"/>
    <property type="evidence" value="ECO:0007669"/>
    <property type="project" value="InterPro"/>
</dbReference>
<dbReference type="PANTHER" id="PTHR41299">
    <property type="entry name" value="THIAMINE PYROPHOSPHOKINASE"/>
    <property type="match status" value="1"/>
</dbReference>
<keyword evidence="3" id="KW-0418">Kinase</keyword>
<dbReference type="SUPFAM" id="SSF63862">
    <property type="entry name" value="Thiamin pyrophosphokinase, substrate-binding domain"/>
    <property type="match status" value="1"/>
</dbReference>
<evidence type="ECO:0000313" key="8">
    <source>
        <dbReference type="Proteomes" id="UP000647416"/>
    </source>
</evidence>
<dbReference type="PANTHER" id="PTHR41299:SF1">
    <property type="entry name" value="THIAMINE PYROPHOSPHOKINASE"/>
    <property type="match status" value="1"/>
</dbReference>
<dbReference type="EMBL" id="JACRTE010000002">
    <property type="protein sequence ID" value="MBC8595660.1"/>
    <property type="molecule type" value="Genomic_DNA"/>
</dbReference>
<dbReference type="NCBIfam" id="TIGR01378">
    <property type="entry name" value="thi_PPkinase"/>
    <property type="match status" value="1"/>
</dbReference>
<sequence>MSDKAVIVSGGKFENSEFYREILRGKYIICADGGIYLLQKLNIKPDMFLGDFDSCNFDEIEKSGFLDECKDIKKFKIEKNATDTHIAVDFAVEKGFRDITLIGALGGRIDHSLANIMLLKYMLEKGVKGTVLNEKNKVFLTDKSIKIPPEHGRRLSLVPLTENVCGVTLKGLKYPLCGFTLTMGDSIGISNEFTDTDAEIIFEKGLLLVITSED</sequence>
<keyword evidence="2" id="KW-0547">Nucleotide-binding</keyword>
<gene>
    <name evidence="7" type="ORF">H8706_02080</name>
</gene>
<dbReference type="InterPro" id="IPR036371">
    <property type="entry name" value="TPK_B1-bd_sf"/>
</dbReference>
<feature type="domain" description="Thiamin pyrophosphokinase thiamin-binding" evidence="6">
    <location>
        <begin position="142"/>
        <end position="208"/>
    </location>
</feature>
<dbReference type="EC" id="2.7.6.2" evidence="5"/>
<dbReference type="GO" id="GO:0016301">
    <property type="term" value="F:kinase activity"/>
    <property type="evidence" value="ECO:0007669"/>
    <property type="project" value="UniProtKB-KW"/>
</dbReference>
<protein>
    <recommendedName>
        <fullName evidence="5">Thiamine diphosphokinase</fullName>
        <ecNumber evidence="5">2.7.6.2</ecNumber>
    </recommendedName>
</protein>
<dbReference type="SMART" id="SM00983">
    <property type="entry name" value="TPK_B1_binding"/>
    <property type="match status" value="1"/>
</dbReference>
<organism evidence="7 8">
    <name type="scientific">Qingrenia yutianensis</name>
    <dbReference type="NCBI Taxonomy" id="2763676"/>
    <lineage>
        <taxon>Bacteria</taxon>
        <taxon>Bacillati</taxon>
        <taxon>Bacillota</taxon>
        <taxon>Clostridia</taxon>
        <taxon>Eubacteriales</taxon>
        <taxon>Oscillospiraceae</taxon>
        <taxon>Qingrenia</taxon>
    </lineage>
</organism>
<name>A0A926FC97_9FIRM</name>
<comment type="caution">
    <text evidence="7">The sequence shown here is derived from an EMBL/GenBank/DDBJ whole genome shotgun (WGS) entry which is preliminary data.</text>
</comment>
<dbReference type="InterPro" id="IPR036759">
    <property type="entry name" value="TPK_catalytic_sf"/>
</dbReference>
<accession>A0A926FC97</accession>
<dbReference type="Gene3D" id="3.40.50.10240">
    <property type="entry name" value="Thiamin pyrophosphokinase, catalytic domain"/>
    <property type="match status" value="1"/>
</dbReference>
<dbReference type="AlphaFoldDB" id="A0A926FC97"/>
<dbReference type="CDD" id="cd07995">
    <property type="entry name" value="TPK"/>
    <property type="match status" value="1"/>
</dbReference>
<evidence type="ECO:0000259" key="6">
    <source>
        <dbReference type="SMART" id="SM00983"/>
    </source>
</evidence>
<dbReference type="InterPro" id="IPR007371">
    <property type="entry name" value="TPK_catalytic"/>
</dbReference>
<keyword evidence="1 7" id="KW-0808">Transferase</keyword>
<evidence type="ECO:0000256" key="2">
    <source>
        <dbReference type="ARBA" id="ARBA00022741"/>
    </source>
</evidence>